<proteinExistence type="inferred from homology"/>
<dbReference type="SMART" id="SM00382">
    <property type="entry name" value="AAA"/>
    <property type="match status" value="1"/>
</dbReference>
<dbReference type="PROSITE" id="PS50893">
    <property type="entry name" value="ABC_TRANSPORTER_2"/>
    <property type="match status" value="1"/>
</dbReference>
<dbReference type="CDD" id="cd03264">
    <property type="entry name" value="ABC_drug_resistance_like"/>
    <property type="match status" value="1"/>
</dbReference>
<dbReference type="Gene3D" id="3.40.50.300">
    <property type="entry name" value="P-loop containing nucleotide triphosphate hydrolases"/>
    <property type="match status" value="1"/>
</dbReference>
<keyword evidence="3" id="KW-0547">Nucleotide-binding</keyword>
<dbReference type="EMBL" id="CP132508">
    <property type="protein sequence ID" value="WPD18460.1"/>
    <property type="molecule type" value="Genomic_DNA"/>
</dbReference>
<dbReference type="RefSeq" id="WP_318750295.1">
    <property type="nucleotide sequence ID" value="NZ_CP132508.1"/>
</dbReference>
<dbReference type="PANTHER" id="PTHR43335">
    <property type="entry name" value="ABC TRANSPORTER, ATP-BINDING PROTEIN"/>
    <property type="match status" value="1"/>
</dbReference>
<dbReference type="SUPFAM" id="SSF52540">
    <property type="entry name" value="P-loop containing nucleoside triphosphate hydrolases"/>
    <property type="match status" value="1"/>
</dbReference>
<evidence type="ECO:0000256" key="4">
    <source>
        <dbReference type="ARBA" id="ARBA00022840"/>
    </source>
</evidence>
<comment type="similarity">
    <text evidence="1">Belongs to the ABC transporter superfamily.</text>
</comment>
<keyword evidence="4 6" id="KW-0067">ATP-binding</keyword>
<accession>A0ABZ0QLT1</accession>
<keyword evidence="7" id="KW-1185">Reference proteome</keyword>
<dbReference type="InterPro" id="IPR027417">
    <property type="entry name" value="P-loop_NTPase"/>
</dbReference>
<dbReference type="Proteomes" id="UP001304683">
    <property type="component" value="Chromosome"/>
</dbReference>
<dbReference type="InterPro" id="IPR003593">
    <property type="entry name" value="AAA+_ATPase"/>
</dbReference>
<evidence type="ECO:0000256" key="1">
    <source>
        <dbReference type="ARBA" id="ARBA00005417"/>
    </source>
</evidence>
<evidence type="ECO:0000259" key="5">
    <source>
        <dbReference type="PROSITE" id="PS50893"/>
    </source>
</evidence>
<dbReference type="PANTHER" id="PTHR43335:SF2">
    <property type="entry name" value="ABC TRANSPORTER, ATP-BINDING PROTEIN"/>
    <property type="match status" value="1"/>
</dbReference>
<keyword evidence="2" id="KW-0813">Transport</keyword>
<protein>
    <submittedName>
        <fullName evidence="6">ABC transporter ATP-binding protein</fullName>
    </submittedName>
</protein>
<evidence type="ECO:0000313" key="7">
    <source>
        <dbReference type="Proteomes" id="UP001304683"/>
    </source>
</evidence>
<organism evidence="6 7">
    <name type="scientific">Thermaerobacter composti</name>
    <dbReference type="NCBI Taxonomy" id="554949"/>
    <lineage>
        <taxon>Bacteria</taxon>
        <taxon>Bacillati</taxon>
        <taxon>Bacillota</taxon>
        <taxon>Clostridia</taxon>
        <taxon>Eubacteriales</taxon>
        <taxon>Clostridiales Family XVII. Incertae Sedis</taxon>
        <taxon>Thermaerobacter</taxon>
    </lineage>
</organism>
<sequence length="314" mass="34887">MLEIREVSKVFQSRGRTVQALDGVDLVIRPGTFGLLGPNGSGKTTLMRILATLLQPTQGTVIFDGFDIHQHPQRLRARLGYLPQESGFYPTLTPVQFLRYLADAAGYHPPDLDAEIGRLLEQVNLAEHAHRPIRTLSGGMRRRLGVAQALLGQPDLIIVDEPTAGLDPEERQRLRRLIVDIAGQGRTVIVSTHITEDVESTCREVAVLLEGRIAYAGSTEALRGSVEGRVWELVGVEEDTLRRIKDQPQVLGYRPGRVGFTVRMLNDGVPDIPCVERIQVTPTLEDAYVALRQQHACRQRDATSDVKAEYHLAR</sequence>
<dbReference type="Pfam" id="PF00005">
    <property type="entry name" value="ABC_tran"/>
    <property type="match status" value="1"/>
</dbReference>
<dbReference type="GO" id="GO:0005524">
    <property type="term" value="F:ATP binding"/>
    <property type="evidence" value="ECO:0007669"/>
    <property type="project" value="UniProtKB-KW"/>
</dbReference>
<evidence type="ECO:0000256" key="3">
    <source>
        <dbReference type="ARBA" id="ARBA00022741"/>
    </source>
</evidence>
<reference evidence="6 7" key="1">
    <citation type="submission" date="2023-08" db="EMBL/GenBank/DDBJ databases">
        <title>Genome sequence of Thermaerobacter compostii strain Ins1, a spore-forming filamentous bacterium isolated from a deep geothermal reservoir.</title>
        <authorList>
            <person name="Bregnard D."/>
            <person name="Gonzalez D."/>
            <person name="Junier P."/>
        </authorList>
    </citation>
    <scope>NUCLEOTIDE SEQUENCE [LARGE SCALE GENOMIC DNA]</scope>
    <source>
        <strain evidence="6 7">Ins1</strain>
    </source>
</reference>
<feature type="domain" description="ABC transporter" evidence="5">
    <location>
        <begin position="2"/>
        <end position="235"/>
    </location>
</feature>
<gene>
    <name evidence="6" type="ORF">Q5761_08795</name>
</gene>
<evidence type="ECO:0000313" key="6">
    <source>
        <dbReference type="EMBL" id="WPD18460.1"/>
    </source>
</evidence>
<name>A0ABZ0QLT1_9FIRM</name>
<dbReference type="PROSITE" id="PS00211">
    <property type="entry name" value="ABC_TRANSPORTER_1"/>
    <property type="match status" value="1"/>
</dbReference>
<dbReference type="InterPro" id="IPR017871">
    <property type="entry name" value="ABC_transporter-like_CS"/>
</dbReference>
<dbReference type="InterPro" id="IPR003439">
    <property type="entry name" value="ABC_transporter-like_ATP-bd"/>
</dbReference>
<evidence type="ECO:0000256" key="2">
    <source>
        <dbReference type="ARBA" id="ARBA00022448"/>
    </source>
</evidence>